<keyword evidence="5" id="KW-1185">Reference proteome</keyword>
<dbReference type="Proteomes" id="UP001596137">
    <property type="component" value="Unassembled WGS sequence"/>
</dbReference>
<sequence>MTTETSRIGDAGTDAGLFSPVRVGTAVEAVVSEVAFVRGMLDAEAALARVQERLGVVPEGAGEAVTRLCGGVSVDVWALARGARDAGNPVVPLLDALRAVGGDEAVHLHRGATSQDIVDTALMLMAARAKEIILADLTRVLDALAGVADAHRSTPMPGRTLGKHAVPITFGLKAAGWLLLVRDARDALRHTILPAQLGGAAGTMAGLGPATLIDAYAGELGLASPVTPWHTRRTPVATLGAALATTTGALGKIAGDVVLMAQDEIGELAEPPAPGRGGSSAMPHKRNPVLSVLITSAAQQVPALAQILQASLTAAHERPTGTWHAEWLPLRECLRLTGGAARTAAELCEGLEIAPERMDANLRITGHLTGGLGASEDLVARALEEYRASPP</sequence>
<feature type="domain" description="Fumarate lyase N-terminal" evidence="3">
    <location>
        <begin position="103"/>
        <end position="301"/>
    </location>
</feature>
<gene>
    <name evidence="4" type="primary">pcaB</name>
    <name evidence="4" type="ORF">ACFP1K_28020</name>
</gene>
<dbReference type="PANTHER" id="PTHR43172:SF2">
    <property type="entry name" value="ADENYLOSUCCINATE LYASE C-TERMINAL DOMAIN-CONTAINING PROTEIN"/>
    <property type="match status" value="1"/>
</dbReference>
<comment type="caution">
    <text evidence="4">The sequence shown here is derived from an EMBL/GenBank/DDBJ whole genome shotgun (WGS) entry which is preliminary data.</text>
</comment>
<evidence type="ECO:0000259" key="3">
    <source>
        <dbReference type="Pfam" id="PF00206"/>
    </source>
</evidence>
<dbReference type="Gene3D" id="1.20.200.10">
    <property type="entry name" value="Fumarase/aspartase (Central domain)"/>
    <property type="match status" value="1"/>
</dbReference>
<organism evidence="4 5">
    <name type="scientific">Sphaerisporangium aureirubrum</name>
    <dbReference type="NCBI Taxonomy" id="1544736"/>
    <lineage>
        <taxon>Bacteria</taxon>
        <taxon>Bacillati</taxon>
        <taxon>Actinomycetota</taxon>
        <taxon>Actinomycetes</taxon>
        <taxon>Streptosporangiales</taxon>
        <taxon>Streptosporangiaceae</taxon>
        <taxon>Sphaerisporangium</taxon>
    </lineage>
</organism>
<dbReference type="PROSITE" id="PS00163">
    <property type="entry name" value="FUMARATE_LYASES"/>
    <property type="match status" value="1"/>
</dbReference>
<dbReference type="NCBIfam" id="TIGR02426">
    <property type="entry name" value="protocat_pcaB"/>
    <property type="match status" value="1"/>
</dbReference>
<dbReference type="InterPro" id="IPR020557">
    <property type="entry name" value="Fumarate_lyase_CS"/>
</dbReference>
<comment type="similarity">
    <text evidence="2">Belongs to the class-II fumarase/aspartase family.</text>
</comment>
<dbReference type="EMBL" id="JBHSRF010000054">
    <property type="protein sequence ID" value="MFC6085039.1"/>
    <property type="molecule type" value="Genomic_DNA"/>
</dbReference>
<keyword evidence="1" id="KW-0456">Lyase</keyword>
<dbReference type="PRINTS" id="PR00149">
    <property type="entry name" value="FUMRATELYASE"/>
</dbReference>
<evidence type="ECO:0000313" key="4">
    <source>
        <dbReference type="EMBL" id="MFC6085039.1"/>
    </source>
</evidence>
<dbReference type="SUPFAM" id="SSF48557">
    <property type="entry name" value="L-aspartase-like"/>
    <property type="match status" value="1"/>
</dbReference>
<proteinExistence type="inferred from homology"/>
<evidence type="ECO:0000256" key="1">
    <source>
        <dbReference type="ARBA" id="ARBA00023239"/>
    </source>
</evidence>
<dbReference type="PRINTS" id="PR00145">
    <property type="entry name" value="ARGSUCLYASE"/>
</dbReference>
<dbReference type="InterPro" id="IPR022761">
    <property type="entry name" value="Fumarate_lyase_N"/>
</dbReference>
<protein>
    <submittedName>
        <fullName evidence="4">3-carboxy-cis,cis-muconate cycloisomerase</fullName>
        <ecNumber evidence="4">5.5.1.2</ecNumber>
    </submittedName>
</protein>
<dbReference type="GO" id="GO:0047472">
    <property type="term" value="F:3-carboxy-cis,cis-muconate cycloisomerase activity"/>
    <property type="evidence" value="ECO:0007669"/>
    <property type="project" value="UniProtKB-EC"/>
</dbReference>
<keyword evidence="4" id="KW-0413">Isomerase</keyword>
<dbReference type="EC" id="5.5.1.2" evidence="4"/>
<dbReference type="RefSeq" id="WP_380758744.1">
    <property type="nucleotide sequence ID" value="NZ_JBHSRF010000054.1"/>
</dbReference>
<accession>A0ABW1NNX1</accession>
<dbReference type="InterPro" id="IPR012789">
    <property type="entry name" value="Protocat_PcaB-like"/>
</dbReference>
<dbReference type="Pfam" id="PF00206">
    <property type="entry name" value="Lyase_1"/>
    <property type="match status" value="1"/>
</dbReference>
<dbReference type="InterPro" id="IPR008948">
    <property type="entry name" value="L-Aspartase-like"/>
</dbReference>
<name>A0ABW1NNX1_9ACTN</name>
<evidence type="ECO:0000256" key="2">
    <source>
        <dbReference type="ARBA" id="ARBA00034772"/>
    </source>
</evidence>
<dbReference type="InterPro" id="IPR000362">
    <property type="entry name" value="Fumarate_lyase_fam"/>
</dbReference>
<dbReference type="PANTHER" id="PTHR43172">
    <property type="entry name" value="ADENYLOSUCCINATE LYASE"/>
    <property type="match status" value="1"/>
</dbReference>
<reference evidence="5" key="1">
    <citation type="journal article" date="2019" name="Int. J. Syst. Evol. Microbiol.">
        <title>The Global Catalogue of Microorganisms (GCM) 10K type strain sequencing project: providing services to taxonomists for standard genome sequencing and annotation.</title>
        <authorList>
            <consortium name="The Broad Institute Genomics Platform"/>
            <consortium name="The Broad Institute Genome Sequencing Center for Infectious Disease"/>
            <person name="Wu L."/>
            <person name="Ma J."/>
        </authorList>
    </citation>
    <scope>NUCLEOTIDE SEQUENCE [LARGE SCALE GENOMIC DNA]</scope>
    <source>
        <strain evidence="5">JCM 30346</strain>
    </source>
</reference>
<evidence type="ECO:0000313" key="5">
    <source>
        <dbReference type="Proteomes" id="UP001596137"/>
    </source>
</evidence>